<evidence type="ECO:0000313" key="3">
    <source>
        <dbReference type="Proteomes" id="UP001281761"/>
    </source>
</evidence>
<organism evidence="2 3">
    <name type="scientific">Blattamonas nauphoetae</name>
    <dbReference type="NCBI Taxonomy" id="2049346"/>
    <lineage>
        <taxon>Eukaryota</taxon>
        <taxon>Metamonada</taxon>
        <taxon>Preaxostyla</taxon>
        <taxon>Oxymonadida</taxon>
        <taxon>Blattamonas</taxon>
    </lineage>
</organism>
<reference evidence="2 3" key="1">
    <citation type="journal article" date="2022" name="bioRxiv">
        <title>Genomics of Preaxostyla Flagellates Illuminates Evolutionary Transitions and the Path Towards Mitochondrial Loss.</title>
        <authorList>
            <person name="Novak L.V.F."/>
            <person name="Treitli S.C."/>
            <person name="Pyrih J."/>
            <person name="Halakuc P."/>
            <person name="Pipaliya S.V."/>
            <person name="Vacek V."/>
            <person name="Brzon O."/>
            <person name="Soukal P."/>
            <person name="Eme L."/>
            <person name="Dacks J.B."/>
            <person name="Karnkowska A."/>
            <person name="Elias M."/>
            <person name="Hampl V."/>
        </authorList>
    </citation>
    <scope>NUCLEOTIDE SEQUENCE [LARGE SCALE GENOMIC DNA]</scope>
    <source>
        <strain evidence="2">NAU3</strain>
        <tissue evidence="2">Gut</tissue>
    </source>
</reference>
<evidence type="ECO:0000313" key="2">
    <source>
        <dbReference type="EMBL" id="KAK2957347.1"/>
    </source>
</evidence>
<dbReference type="InterPro" id="IPR002004">
    <property type="entry name" value="PABP_HYD_C"/>
</dbReference>
<dbReference type="EMBL" id="JARBJD010000047">
    <property type="protein sequence ID" value="KAK2957347.1"/>
    <property type="molecule type" value="Genomic_DNA"/>
</dbReference>
<dbReference type="Proteomes" id="UP001281761">
    <property type="component" value="Unassembled WGS sequence"/>
</dbReference>
<gene>
    <name evidence="2" type="ORF">BLNAU_7725</name>
</gene>
<feature type="domain" description="PABC" evidence="1">
    <location>
        <begin position="456"/>
        <end position="534"/>
    </location>
</feature>
<accession>A0ABQ9Y0S9</accession>
<keyword evidence="3" id="KW-1185">Reference proteome</keyword>
<dbReference type="PROSITE" id="PS51309">
    <property type="entry name" value="PABC"/>
    <property type="match status" value="1"/>
</dbReference>
<dbReference type="Pfam" id="PF00658">
    <property type="entry name" value="MLLE"/>
    <property type="match status" value="1"/>
</dbReference>
<proteinExistence type="predicted"/>
<comment type="caution">
    <text evidence="2">The sequence shown here is derived from an EMBL/GenBank/DDBJ whole genome shotgun (WGS) entry which is preliminary data.</text>
</comment>
<protein>
    <recommendedName>
        <fullName evidence="1">PABC domain-containing protein</fullName>
    </recommendedName>
</protein>
<evidence type="ECO:0000259" key="1">
    <source>
        <dbReference type="PROSITE" id="PS51309"/>
    </source>
</evidence>
<dbReference type="Gene3D" id="1.10.1900.10">
    <property type="entry name" value="c-terminal domain of poly(a) binding protein"/>
    <property type="match status" value="1"/>
</dbReference>
<dbReference type="SUPFAM" id="SSF63570">
    <property type="entry name" value="PABC (PABP) domain"/>
    <property type="match status" value="1"/>
</dbReference>
<sequence length="534" mass="59973">MSGVEIFLQNVPSTHSINDITSKLEAIAGPGCVKSHLRHRSKKTSSGGTSFFHYQISIDTQEHAQAILDQQTISFGAIIIRIQPYKLISEIRKPPTITSVDLQCSPYSLPVVVNENLANQSITKFSHTPDHRFASFQFYQNQGVDFFISAYYGRQIMDTILNPTPREIIIQPGHDEMDHPQSQTLFLTGFPFATNALQIYVHFQAYQPLNVTVKRKQLDMTATAYITLGSEFHVQSASQDASLRLFHSPTPNLTIAPYQPKNLPQTQVPQQQFMQPPQNAQFIAGGMQPQYPMGGYDQGQMMPYSDPNVQYQQQLAMQLAQQPPAQMGMGQMPQMAGMQPMGYQNPQMGYQNPQMGYMGMAPQMQGMMGMQPQMQGMMQGYMNPMQNPQQLPPQQYPMQPVAQMPMGMPQGQQMYQQMPAQPRSYSNQGSLSQSFDQYGNSPQQMQTKKPMVERSSLPVFDSRTLSGSEADMKQQIGNHIYGIVEQMHGGEIASKVTGLILMLDFQDLVKVVETPTILASKIEEGYRLVIQQSR</sequence>
<dbReference type="InterPro" id="IPR036053">
    <property type="entry name" value="PABP-dom"/>
</dbReference>
<dbReference type="SMART" id="SM00517">
    <property type="entry name" value="PolyA"/>
    <property type="match status" value="1"/>
</dbReference>
<name>A0ABQ9Y0S9_9EUKA</name>